<dbReference type="Gene3D" id="2.160.20.10">
    <property type="entry name" value="Single-stranded right-handed beta-helix, Pectin lyase-like"/>
    <property type="match status" value="1"/>
</dbReference>
<comment type="caution">
    <text evidence="2">The sequence shown here is derived from an EMBL/GenBank/DDBJ whole genome shotgun (WGS) entry which is preliminary data.</text>
</comment>
<organism evidence="2 3">
    <name type="scientific">Psittacicella gerlachiana</name>
    <dbReference type="NCBI Taxonomy" id="2028574"/>
    <lineage>
        <taxon>Bacteria</taxon>
        <taxon>Pseudomonadati</taxon>
        <taxon>Pseudomonadota</taxon>
        <taxon>Gammaproteobacteria</taxon>
        <taxon>Pasteurellales</taxon>
        <taxon>Psittacicellaceae</taxon>
        <taxon>Psittacicella</taxon>
    </lineage>
</organism>
<dbReference type="SUPFAM" id="SSF51126">
    <property type="entry name" value="Pectin lyase-like"/>
    <property type="match status" value="1"/>
</dbReference>
<dbReference type="InterPro" id="IPR012334">
    <property type="entry name" value="Pectin_lyas_fold"/>
</dbReference>
<dbReference type="InterPro" id="IPR011050">
    <property type="entry name" value="Pectin_lyase_fold/virulence"/>
</dbReference>
<dbReference type="Pfam" id="PF13018">
    <property type="entry name" value="ESPR"/>
    <property type="match status" value="1"/>
</dbReference>
<accession>A0A3A1YNT1</accession>
<dbReference type="OrthoDB" id="5672862at2"/>
<dbReference type="RefSeq" id="WP_119534134.1">
    <property type="nucleotide sequence ID" value="NZ_NRJF01000027.1"/>
</dbReference>
<gene>
    <name evidence="2" type="ORF">CKF59_01075</name>
</gene>
<dbReference type="PANTHER" id="PTHR12338:SF5">
    <property type="entry name" value="ANTIGEN 43-RELATED"/>
    <property type="match status" value="1"/>
</dbReference>
<dbReference type="InterPro" id="IPR050909">
    <property type="entry name" value="Bact_Autotransporter_VF"/>
</dbReference>
<protein>
    <recommendedName>
        <fullName evidence="1">Filamentous haemagglutinin FhaB/tRNA nuclease CdiA-like TPS domain-containing protein</fullName>
    </recommendedName>
</protein>
<evidence type="ECO:0000313" key="2">
    <source>
        <dbReference type="EMBL" id="RIY37944.1"/>
    </source>
</evidence>
<dbReference type="Proteomes" id="UP000265964">
    <property type="component" value="Unassembled WGS sequence"/>
</dbReference>
<evidence type="ECO:0000259" key="1">
    <source>
        <dbReference type="SMART" id="SM00912"/>
    </source>
</evidence>
<sequence length="1502" mass="158669">MNKIYKLKFNRQTQQLEAVSELATRATTGSTQSATSLSSKLFKLGKLATLFIPFTAFMSLAHADPARTGMQVVAGQVQTLTEGLVTTITNSPHAIINWEKFNINSNELVKFVQENSNSAVLNRVLGGSVSQILGQLQSNGKVFIVNPAGIVFGANAQVDVAGLVASTLDLINEDFVKGNYVFSQDKEQALASVINQGVIKVAEDGTLALVGGKVVNNGVLEAKNGTVYLLAGQSITIQDLDNPLISYKVTAENKAVNLGEIVAKKAYLAGNKVAHSYTQAQAFADLVSGSSSVSGVKVTATGEVVLYGATAIDGSHSLAVVNAGVQAQKVDVFADVVVAEKATHITASEQVRLGGDYQGKGTVKLAAKTTVQQGATIDVSTTQGDAGTIIVWGNQADVAGNFIATAVEGKGGFVETSGKVISVSGTQVDTRSLYGADGSWLIDPTEVKIVNSTTYASHIASGKQATSNKVGTFGEVYLVTPSTEQQVSYIKDEDLSTKLKSTNISLFAQASAEDKNSKIEFDHANVTGDSRYGLTLVANELKITNSNISKLSYLLFLNSFPGIEAKTVTVSGSHIKEVENLVFCVTSNLSINNASVLEVNRAALVGGNLALDNVNITVTSNGNQDFGDFYAYAINGSNSLTNGTEIITQGKAYLTASADLTINSASVTAKTDVATKGNNVTLTGAKAFVGAGNVSFEANQSVTFTNNANVGAREGYLLVETAQDITVANASQLSAKTNINLRSTAQDVVVHNATVTAGQDLTLDGNRDTLVVGANLIAGKGLAVVTGTRDALVYDSALVSQENLSLVTSNVSKEAIAGDLIIANASLTSKAKNVNLEVNNLALVNTNVSATAGDFNVTTKGIIAIIAQDKLNNFTANNAMLSSRKNIGVNRTEFVVTGNLNFKAERKVGLNQGTKLTTDKLNLQVPQAYVIDTQINANEVNFETNNTLWIQENEFKIGKYFNVRAEIRGDSVNNNYSTTERGEINFNLGEKGELISIHDQFINLSDLKVTADKVTFEQGNTSNLSNLTLETKSDLILSSSSFNVLDNIKVSVGGNLDSIANTYGTEMGEINFRVGGEFVSVDDKFRGGGNFTATAQKLSTLQDHNSEFTIKGTAQIEAEQVDLAHAKLVAGTLELTLGSLNASNSQITTTNGAFTLVANKTVTRATSFDENWKVTAETSIPNHLNFSQAQVQTNSDLKVSGATTLVLEQAQVKAGGGVELQAEQVTANNLKVQAGIPVSGSLVGLTSAEGTVKGSADFTLVANSSLNLTGLEVEANGITIAAKQLTLNLANLNATREVKLEANQALVVTNSNLTTPNASIVGATGLSLEANNITATAKGGDLALSALNGTLVLTKNRFENYQNLTAKAQETLVVTENNLSLDRLLFTLAQAKENSVVFVTNTGVIEYIPRVNGKLLDKATILAENPNLTIREKLDPFVALGIDFSGVRLPDIFADNRRFWLIGNNFDLRRLAFPLGEFAPNAQPLPEIKTLNTTTLESSASE</sequence>
<evidence type="ECO:0000313" key="3">
    <source>
        <dbReference type="Proteomes" id="UP000265964"/>
    </source>
</evidence>
<dbReference type="EMBL" id="NRJF01000027">
    <property type="protein sequence ID" value="RIY37944.1"/>
    <property type="molecule type" value="Genomic_DNA"/>
</dbReference>
<proteinExistence type="predicted"/>
<dbReference type="SMART" id="SM00912">
    <property type="entry name" value="Haemagg_act"/>
    <property type="match status" value="1"/>
</dbReference>
<keyword evidence="3" id="KW-1185">Reference proteome</keyword>
<dbReference type="InterPro" id="IPR008638">
    <property type="entry name" value="FhaB/CdiA-like_TPS"/>
</dbReference>
<name>A0A3A1YNT1_9GAMM</name>
<dbReference type="NCBIfam" id="TIGR01901">
    <property type="entry name" value="adhes_NPXG"/>
    <property type="match status" value="1"/>
</dbReference>
<reference evidence="2 3" key="1">
    <citation type="submission" date="2017-08" db="EMBL/GenBank/DDBJ databases">
        <title>Reclassification of Bisgaard taxon 37 and 44.</title>
        <authorList>
            <person name="Christensen H."/>
        </authorList>
    </citation>
    <scope>NUCLEOTIDE SEQUENCE [LARGE SCALE GENOMIC DNA]</scope>
    <source>
        <strain evidence="2 3">EEAB3T1</strain>
    </source>
</reference>
<feature type="domain" description="Filamentous haemagglutinin FhaB/tRNA nuclease CdiA-like TPS" evidence="1">
    <location>
        <begin position="63"/>
        <end position="174"/>
    </location>
</feature>
<dbReference type="Pfam" id="PF05860">
    <property type="entry name" value="TPS"/>
    <property type="match status" value="1"/>
</dbReference>
<dbReference type="InterPro" id="IPR024973">
    <property type="entry name" value="ESPR"/>
</dbReference>
<dbReference type="PANTHER" id="PTHR12338">
    <property type="entry name" value="AUTOTRANSPORTER"/>
    <property type="match status" value="1"/>
</dbReference>